<keyword evidence="2" id="KW-0812">Transmembrane</keyword>
<protein>
    <submittedName>
        <fullName evidence="3">Uncharacterized protein</fullName>
    </submittedName>
</protein>
<organism evidence="3 4">
    <name type="scientific">Papiliotrema laurentii</name>
    <name type="common">Cryptococcus laurentii</name>
    <dbReference type="NCBI Taxonomy" id="5418"/>
    <lineage>
        <taxon>Eukaryota</taxon>
        <taxon>Fungi</taxon>
        <taxon>Dikarya</taxon>
        <taxon>Basidiomycota</taxon>
        <taxon>Agaricomycotina</taxon>
        <taxon>Tremellomycetes</taxon>
        <taxon>Tremellales</taxon>
        <taxon>Rhynchogastremaceae</taxon>
        <taxon>Papiliotrema</taxon>
    </lineage>
</organism>
<gene>
    <name evidence="3" type="ORF">DB88DRAFT_473629</name>
</gene>
<feature type="compositionally biased region" description="Basic and acidic residues" evidence="1">
    <location>
        <begin position="137"/>
        <end position="150"/>
    </location>
</feature>
<reference evidence="3" key="1">
    <citation type="submission" date="2023-02" db="EMBL/GenBank/DDBJ databases">
        <title>Identification and recombinant expression of a fungal hydrolase from Papiliotrema laurentii that hydrolyzes apple cutin and clears colloidal polyester polyurethane.</title>
        <authorList>
            <consortium name="DOE Joint Genome Institute"/>
            <person name="Roman V.A."/>
            <person name="Bojanowski C."/>
            <person name="Crable B.R."/>
            <person name="Wagner D.N."/>
            <person name="Hung C.S."/>
            <person name="Nadeau L.J."/>
            <person name="Schratz L."/>
            <person name="Haridas S."/>
            <person name="Pangilinan J."/>
            <person name="Lipzen A."/>
            <person name="Na H."/>
            <person name="Yan M."/>
            <person name="Ng V."/>
            <person name="Grigoriev I.V."/>
            <person name="Spatafora J.W."/>
            <person name="Barlow D."/>
            <person name="Biffinger J."/>
            <person name="Kelley-Loughnane N."/>
            <person name="Varaljay V.A."/>
            <person name="Crookes-Goodson W.J."/>
        </authorList>
    </citation>
    <scope>NUCLEOTIDE SEQUENCE</scope>
    <source>
        <strain evidence="3">5307AH</strain>
    </source>
</reference>
<sequence length="757" mass="87085">MPRPVRIVVDRQTPFKLTSQNILVIIFIVVLLFILFKKEDEDSRPPTYSNESTIQQRSSKSRSHKGQSQSVDNTSGNNQDKVSKKKKDTEQEQKQEKLRASRLRKLNPNKRTKPITRWGRTSNSAGSKKSVAFVDEAEGKPLRLTHRDDMMEGGGSGNIPFNMSYRRPKSEHPRHNPVSDWDAKSMFKDYKIPKDVLQRVSQLEEAAKMDIFDGPLHPIYFDKKGKQVDKGSSSVNAMIDPSQDGWDEVWGVLPQIGLEAAAIVGGWIQQEHVKEMKDWIKSRGKHSRDSQRNFTEFMFRAGNLGSELSPERLAIGWFADTYTTCDHKKRMLIDHTFVDRRKKLGIVSNGLQWLQFMGKLLWRQRIFSSGVTLSGLKLQFAIPITYLSKGSHPRYRYDAEIQVFMWDTKKDKQMSKEEERDFKAWVYNLGQGFTAMGSSVKGILEELRRHGEDIVNPSDICVRRNIVFRPGFSPSKVKNTAKMNNRAISRVKIEHEKPKIIQLPENVVNELGAIIQRLNRIHNVMAWTKVKEATLLNLRQYEWDKKTLNSTNGELGIRQMFAALWYMGPGVDNDGTHEVPRAHTIEKLEFGSFLPLMTHNKGKSSKFFPLDLFKALNTIVIPYLKKQTAETILDPQYGLQQQLLSRSISIEETGKQVQGYLKIHVQCKDTSACAAFRSEILKKIWSEGEKLIYGSKEAHDPAKMKRVRAKARDVVNCWVQRILIVDLSKKKKKDQNNHEVEPILAKPITNWPREFRD</sequence>
<dbReference type="AlphaFoldDB" id="A0AAD9CYY1"/>
<evidence type="ECO:0000256" key="1">
    <source>
        <dbReference type="SAM" id="MobiDB-lite"/>
    </source>
</evidence>
<dbReference type="Proteomes" id="UP001182556">
    <property type="component" value="Unassembled WGS sequence"/>
</dbReference>
<feature type="compositionally biased region" description="Polar residues" evidence="1">
    <location>
        <begin position="66"/>
        <end position="80"/>
    </location>
</feature>
<proteinExistence type="predicted"/>
<evidence type="ECO:0000313" key="4">
    <source>
        <dbReference type="Proteomes" id="UP001182556"/>
    </source>
</evidence>
<feature type="compositionally biased region" description="Basic residues" evidence="1">
    <location>
        <begin position="100"/>
        <end position="114"/>
    </location>
</feature>
<evidence type="ECO:0000256" key="2">
    <source>
        <dbReference type="SAM" id="Phobius"/>
    </source>
</evidence>
<dbReference type="EMBL" id="JAODAN010000007">
    <property type="protein sequence ID" value="KAK1922983.1"/>
    <property type="molecule type" value="Genomic_DNA"/>
</dbReference>
<name>A0AAD9CYY1_PAPLA</name>
<comment type="caution">
    <text evidence="3">The sequence shown here is derived from an EMBL/GenBank/DDBJ whole genome shotgun (WGS) entry which is preliminary data.</text>
</comment>
<feature type="compositionally biased region" description="Polar residues" evidence="1">
    <location>
        <begin position="46"/>
        <end position="58"/>
    </location>
</feature>
<feature type="transmembrane region" description="Helical" evidence="2">
    <location>
        <begin position="21"/>
        <end position="36"/>
    </location>
</feature>
<keyword evidence="2" id="KW-1133">Transmembrane helix</keyword>
<feature type="region of interest" description="Disordered" evidence="1">
    <location>
        <begin position="41"/>
        <end position="157"/>
    </location>
</feature>
<evidence type="ECO:0000313" key="3">
    <source>
        <dbReference type="EMBL" id="KAK1922983.1"/>
    </source>
</evidence>
<accession>A0AAD9CYY1</accession>
<keyword evidence="4" id="KW-1185">Reference proteome</keyword>
<keyword evidence="2" id="KW-0472">Membrane</keyword>
<feature type="compositionally biased region" description="Basic and acidic residues" evidence="1">
    <location>
        <begin position="87"/>
        <end position="99"/>
    </location>
</feature>